<accession>A0A5B7CNY4</accession>
<protein>
    <submittedName>
        <fullName evidence="2">Uncharacterized protein</fullName>
    </submittedName>
</protein>
<reference evidence="2 3" key="1">
    <citation type="submission" date="2019-05" db="EMBL/GenBank/DDBJ databases">
        <title>Another draft genome of Portunus trituberculatus and its Hox gene families provides insights of decapod evolution.</title>
        <authorList>
            <person name="Jeong J.-H."/>
            <person name="Song I."/>
            <person name="Kim S."/>
            <person name="Choi T."/>
            <person name="Kim D."/>
            <person name="Ryu S."/>
            <person name="Kim W."/>
        </authorList>
    </citation>
    <scope>NUCLEOTIDE SEQUENCE [LARGE SCALE GENOMIC DNA]</scope>
    <source>
        <tissue evidence="2">Muscle</tissue>
    </source>
</reference>
<proteinExistence type="predicted"/>
<sequence>MNLYSLSGRVATGGSASPSPAEAIEVVEVVMPCSGVVVADSSSMSQVSTPVKGVHSVMGAVMTKVQFPDRHSDVGPAHLLATAQLNEGQFPQLCADDGQRRITHHRLPPEKHQASTHQTREEGRARLPLGGSTSTSSVLKRWSRVPEGSRWPLIGTTNSVPSSPVSTVLVKALCCTKNYN</sequence>
<evidence type="ECO:0000313" key="3">
    <source>
        <dbReference type="Proteomes" id="UP000324222"/>
    </source>
</evidence>
<feature type="compositionally biased region" description="Basic and acidic residues" evidence="1">
    <location>
        <begin position="107"/>
        <end position="125"/>
    </location>
</feature>
<feature type="region of interest" description="Disordered" evidence="1">
    <location>
        <begin position="106"/>
        <end position="141"/>
    </location>
</feature>
<evidence type="ECO:0000313" key="2">
    <source>
        <dbReference type="EMBL" id="MPC11190.1"/>
    </source>
</evidence>
<dbReference type="EMBL" id="VSRR010000150">
    <property type="protein sequence ID" value="MPC11190.1"/>
    <property type="molecule type" value="Genomic_DNA"/>
</dbReference>
<name>A0A5B7CNY4_PORTR</name>
<dbReference type="Proteomes" id="UP000324222">
    <property type="component" value="Unassembled WGS sequence"/>
</dbReference>
<gene>
    <name evidence="2" type="ORF">E2C01_003850</name>
</gene>
<keyword evidence="3" id="KW-1185">Reference proteome</keyword>
<dbReference type="AlphaFoldDB" id="A0A5B7CNY4"/>
<organism evidence="2 3">
    <name type="scientific">Portunus trituberculatus</name>
    <name type="common">Swimming crab</name>
    <name type="synonym">Neptunus trituberculatus</name>
    <dbReference type="NCBI Taxonomy" id="210409"/>
    <lineage>
        <taxon>Eukaryota</taxon>
        <taxon>Metazoa</taxon>
        <taxon>Ecdysozoa</taxon>
        <taxon>Arthropoda</taxon>
        <taxon>Crustacea</taxon>
        <taxon>Multicrustacea</taxon>
        <taxon>Malacostraca</taxon>
        <taxon>Eumalacostraca</taxon>
        <taxon>Eucarida</taxon>
        <taxon>Decapoda</taxon>
        <taxon>Pleocyemata</taxon>
        <taxon>Brachyura</taxon>
        <taxon>Eubrachyura</taxon>
        <taxon>Portunoidea</taxon>
        <taxon>Portunidae</taxon>
        <taxon>Portuninae</taxon>
        <taxon>Portunus</taxon>
    </lineage>
</organism>
<evidence type="ECO:0000256" key="1">
    <source>
        <dbReference type="SAM" id="MobiDB-lite"/>
    </source>
</evidence>
<comment type="caution">
    <text evidence="2">The sequence shown here is derived from an EMBL/GenBank/DDBJ whole genome shotgun (WGS) entry which is preliminary data.</text>
</comment>